<dbReference type="AlphaFoldDB" id="A0A270NPH9"/>
<organism evidence="2 3">
    <name type="scientific">Stenotrophomonas maltophilia</name>
    <name type="common">Pseudomonas maltophilia</name>
    <name type="synonym">Xanthomonas maltophilia</name>
    <dbReference type="NCBI Taxonomy" id="40324"/>
    <lineage>
        <taxon>Bacteria</taxon>
        <taxon>Pseudomonadati</taxon>
        <taxon>Pseudomonadota</taxon>
        <taxon>Gammaproteobacteria</taxon>
        <taxon>Lysobacterales</taxon>
        <taxon>Lysobacteraceae</taxon>
        <taxon>Stenotrophomonas</taxon>
        <taxon>Stenotrophomonas maltophilia group</taxon>
    </lineage>
</organism>
<evidence type="ECO:0000313" key="3">
    <source>
        <dbReference type="Proteomes" id="UP000216433"/>
    </source>
</evidence>
<feature type="domain" description="DUF4431" evidence="1">
    <location>
        <begin position="1"/>
        <end position="35"/>
    </location>
</feature>
<dbReference type="InterPro" id="IPR027826">
    <property type="entry name" value="DUF4431"/>
</dbReference>
<name>A0A270NPH9_STEMA</name>
<proteinExistence type="predicted"/>
<comment type="caution">
    <text evidence="2">The sequence shown here is derived from an EMBL/GenBank/DDBJ whole genome shotgun (WGS) entry which is preliminary data.</text>
</comment>
<dbReference type="EMBL" id="NJGC01000003">
    <property type="protein sequence ID" value="PAM73600.1"/>
    <property type="molecule type" value="Genomic_DNA"/>
</dbReference>
<protein>
    <recommendedName>
        <fullName evidence="1">DUF4431 domain-containing protein</fullName>
    </recommendedName>
</protein>
<dbReference type="Proteomes" id="UP000216433">
    <property type="component" value="Unassembled WGS sequence"/>
</dbReference>
<evidence type="ECO:0000313" key="2">
    <source>
        <dbReference type="EMBL" id="PAM73600.1"/>
    </source>
</evidence>
<accession>A0A270NPH9</accession>
<gene>
    <name evidence="2" type="ORF">CEK00_03450</name>
</gene>
<sequence>MRKYQLLKGKRVNMTGTLYHSHTGRHQTPVLITATGIAESE</sequence>
<evidence type="ECO:0000259" key="1">
    <source>
        <dbReference type="Pfam" id="PF14485"/>
    </source>
</evidence>
<reference evidence="2 3" key="1">
    <citation type="submission" date="2017-06" db="EMBL/GenBank/DDBJ databases">
        <title>Genome sequencing and assembly of Stenotrophomonas maltophilia DF07.</title>
        <authorList>
            <person name="Iyer R."/>
        </authorList>
    </citation>
    <scope>NUCLEOTIDE SEQUENCE [LARGE SCALE GENOMIC DNA]</scope>
    <source>
        <strain evidence="2 3">DF07</strain>
    </source>
</reference>
<dbReference type="Pfam" id="PF14485">
    <property type="entry name" value="DUF4431"/>
    <property type="match status" value="1"/>
</dbReference>